<evidence type="ECO:0000313" key="2">
    <source>
        <dbReference type="EMBL" id="RWR14306.1"/>
    </source>
</evidence>
<dbReference type="Pfam" id="PF13411">
    <property type="entry name" value="MerR_1"/>
    <property type="match status" value="1"/>
</dbReference>
<protein>
    <recommendedName>
        <fullName evidence="1">HTH merR-type domain-containing protein</fullName>
    </recommendedName>
</protein>
<name>A0A443J1T9_9RHOB</name>
<gene>
    <name evidence="2" type="ORF">D2T33_03585</name>
</gene>
<evidence type="ECO:0000313" key="3">
    <source>
        <dbReference type="Proteomes" id="UP000285710"/>
    </source>
</evidence>
<dbReference type="RefSeq" id="WP_128268871.1">
    <property type="nucleotide sequence ID" value="NZ_SAUW01000003.1"/>
</dbReference>
<reference evidence="2 3" key="2">
    <citation type="submission" date="2019-01" db="EMBL/GenBank/DDBJ databases">
        <authorList>
            <person name="Li Y."/>
        </authorList>
    </citation>
    <scope>NUCLEOTIDE SEQUENCE [LARGE SCALE GENOMIC DNA]</scope>
    <source>
        <strain evidence="2 3">2D-5</strain>
    </source>
</reference>
<dbReference type="EMBL" id="SAUW01000003">
    <property type="protein sequence ID" value="RWR14306.1"/>
    <property type="molecule type" value="Genomic_DNA"/>
</dbReference>
<sequence>MKLELEHYTPSEAEEITQVAQTTVRNWRRAGHLARHDGHARYNIAELLVQTSMRTLVSRGVAPEVAKGYAGEIARAAFQSMIYSAKAYSEGVHKAAREEVGKISPERIEQVKAAAGEAFSLEMLEWADAQTCMMDAAKRTFGVSGLKAPTWFIIWANGELEFYYDGDSFEERFFSETINDEYVQGPVILFYLDALATMVIDRLPRPAIKLVGES</sequence>
<feature type="domain" description="HTH merR-type" evidence="1">
    <location>
        <begin position="8"/>
        <end position="69"/>
    </location>
</feature>
<organism evidence="2 3">
    <name type="scientific">Paenirhodobacter populi</name>
    <dbReference type="NCBI Taxonomy" id="2306993"/>
    <lineage>
        <taxon>Bacteria</taxon>
        <taxon>Pseudomonadati</taxon>
        <taxon>Pseudomonadota</taxon>
        <taxon>Alphaproteobacteria</taxon>
        <taxon>Rhodobacterales</taxon>
        <taxon>Rhodobacter group</taxon>
        <taxon>Paenirhodobacter</taxon>
    </lineage>
</organism>
<dbReference type="AlphaFoldDB" id="A0A443J1T9"/>
<evidence type="ECO:0000259" key="1">
    <source>
        <dbReference type="Pfam" id="PF13411"/>
    </source>
</evidence>
<keyword evidence="3" id="KW-1185">Reference proteome</keyword>
<dbReference type="InterPro" id="IPR009061">
    <property type="entry name" value="DNA-bd_dom_put_sf"/>
</dbReference>
<comment type="caution">
    <text evidence="2">The sequence shown here is derived from an EMBL/GenBank/DDBJ whole genome shotgun (WGS) entry which is preliminary data.</text>
</comment>
<dbReference type="GO" id="GO:0003677">
    <property type="term" value="F:DNA binding"/>
    <property type="evidence" value="ECO:0007669"/>
    <property type="project" value="InterPro"/>
</dbReference>
<accession>A0A443J1T9</accession>
<dbReference type="Proteomes" id="UP000285710">
    <property type="component" value="Unassembled WGS sequence"/>
</dbReference>
<dbReference type="InterPro" id="IPR000551">
    <property type="entry name" value="MerR-type_HTH_dom"/>
</dbReference>
<proteinExistence type="predicted"/>
<dbReference type="GO" id="GO:0006355">
    <property type="term" value="P:regulation of DNA-templated transcription"/>
    <property type="evidence" value="ECO:0007669"/>
    <property type="project" value="InterPro"/>
</dbReference>
<reference evidence="2 3" key="1">
    <citation type="submission" date="2019-01" db="EMBL/GenBank/DDBJ databases">
        <title>Sinorhodobacter populi sp. nov. isolated from the symptomatic bark tissue of Populus euramericana canker.</title>
        <authorList>
            <person name="Xu G."/>
        </authorList>
    </citation>
    <scope>NUCLEOTIDE SEQUENCE [LARGE SCALE GENOMIC DNA]</scope>
    <source>
        <strain evidence="2 3">2D-5</strain>
    </source>
</reference>
<dbReference type="SUPFAM" id="SSF46955">
    <property type="entry name" value="Putative DNA-binding domain"/>
    <property type="match status" value="1"/>
</dbReference>